<evidence type="ECO:0000313" key="3">
    <source>
        <dbReference type="Proteomes" id="UP001234216"/>
    </source>
</evidence>
<feature type="compositionally biased region" description="Gly residues" evidence="1">
    <location>
        <begin position="27"/>
        <end position="36"/>
    </location>
</feature>
<feature type="region of interest" description="Disordered" evidence="1">
    <location>
        <begin position="1"/>
        <end position="36"/>
    </location>
</feature>
<dbReference type="EMBL" id="JAUSZV010000005">
    <property type="protein sequence ID" value="MDQ0913345.1"/>
    <property type="molecule type" value="Genomic_DNA"/>
</dbReference>
<evidence type="ECO:0000313" key="2">
    <source>
        <dbReference type="EMBL" id="MDQ0913345.1"/>
    </source>
</evidence>
<gene>
    <name evidence="2" type="ORF">QFZ22_009330</name>
</gene>
<dbReference type="Proteomes" id="UP001234216">
    <property type="component" value="Unassembled WGS sequence"/>
</dbReference>
<sequence>MSSNTARVATGRRDPGFPSRLVSAGSWEGGGASCAV</sequence>
<evidence type="ECO:0000256" key="1">
    <source>
        <dbReference type="SAM" id="MobiDB-lite"/>
    </source>
</evidence>
<proteinExistence type="predicted"/>
<organism evidence="2 3">
    <name type="scientific">Streptomyces canus</name>
    <dbReference type="NCBI Taxonomy" id="58343"/>
    <lineage>
        <taxon>Bacteria</taxon>
        <taxon>Bacillati</taxon>
        <taxon>Actinomycetota</taxon>
        <taxon>Actinomycetes</taxon>
        <taxon>Kitasatosporales</taxon>
        <taxon>Streptomycetaceae</taxon>
        <taxon>Streptomyces</taxon>
        <taxon>Streptomyces aurantiacus group</taxon>
    </lineage>
</organism>
<dbReference type="AlphaFoldDB" id="A0AAW8FWJ4"/>
<accession>A0AAW8FWJ4</accession>
<protein>
    <submittedName>
        <fullName evidence="2">Uncharacterized protein</fullName>
    </submittedName>
</protein>
<comment type="caution">
    <text evidence="2">The sequence shown here is derived from an EMBL/GenBank/DDBJ whole genome shotgun (WGS) entry which is preliminary data.</text>
</comment>
<reference evidence="2" key="1">
    <citation type="submission" date="2023-07" db="EMBL/GenBank/DDBJ databases">
        <title>Comparative genomics of wheat-associated soil bacteria to identify genetic determinants of phenazine resistance.</title>
        <authorList>
            <person name="Mouncey N."/>
        </authorList>
    </citation>
    <scope>NUCLEOTIDE SEQUENCE</scope>
    <source>
        <strain evidence="2">V4I22</strain>
    </source>
</reference>
<name>A0AAW8FWJ4_9ACTN</name>